<evidence type="ECO:0000313" key="7">
    <source>
        <dbReference type="EMBL" id="CAJ0803482.1"/>
    </source>
</evidence>
<comment type="caution">
    <text evidence="8">The sequence shown here is derived from an EMBL/GenBank/DDBJ whole genome shotgun (WGS) entry which is preliminary data.</text>
</comment>
<name>A0AAD2BT97_9RALS</name>
<reference evidence="8 10" key="1">
    <citation type="submission" date="2023-07" db="EMBL/GenBank/DDBJ databases">
        <authorList>
            <person name="Peeters C."/>
        </authorList>
    </citation>
    <scope>NUCLEOTIDE SEQUENCE</scope>
    <source>
        <strain evidence="7 10">LMG 18095</strain>
        <strain evidence="8">R-77560</strain>
    </source>
</reference>
<feature type="region of interest" description="Disordered" evidence="5">
    <location>
        <begin position="1"/>
        <end position="28"/>
    </location>
</feature>
<keyword evidence="2 4" id="KW-0238">DNA-binding</keyword>
<dbReference type="InterPro" id="IPR036271">
    <property type="entry name" value="Tet_transcr_reg_TetR-rel_C_sf"/>
</dbReference>
<protein>
    <submittedName>
        <fullName evidence="8">HTH-type transcriptional repressor NemR</fullName>
    </submittedName>
</protein>
<dbReference type="Gene3D" id="1.10.357.10">
    <property type="entry name" value="Tetracycline Repressor, domain 2"/>
    <property type="match status" value="1"/>
</dbReference>
<dbReference type="EMBL" id="CATZAR010000015">
    <property type="protein sequence ID" value="CAJ0803482.1"/>
    <property type="molecule type" value="Genomic_DNA"/>
</dbReference>
<evidence type="ECO:0000256" key="4">
    <source>
        <dbReference type="PROSITE-ProRule" id="PRU00335"/>
    </source>
</evidence>
<feature type="compositionally biased region" description="Polar residues" evidence="5">
    <location>
        <begin position="1"/>
        <end position="12"/>
    </location>
</feature>
<dbReference type="SUPFAM" id="SSF46689">
    <property type="entry name" value="Homeodomain-like"/>
    <property type="match status" value="1"/>
</dbReference>
<dbReference type="EMBL" id="CATZAZ010000012">
    <property type="protein sequence ID" value="CAJ0805186.1"/>
    <property type="molecule type" value="Genomic_DNA"/>
</dbReference>
<gene>
    <name evidence="8" type="primary">nemR</name>
    <name evidence="7" type="ORF">LMG18095_03929</name>
    <name evidence="8" type="ORF">R77560_04199</name>
</gene>
<keyword evidence="10" id="KW-1185">Reference proteome</keyword>
<dbReference type="AlphaFoldDB" id="A0AAD2BT97"/>
<evidence type="ECO:0000256" key="2">
    <source>
        <dbReference type="ARBA" id="ARBA00023125"/>
    </source>
</evidence>
<feature type="DNA-binding region" description="H-T-H motif" evidence="4">
    <location>
        <begin position="53"/>
        <end position="72"/>
    </location>
</feature>
<dbReference type="SUPFAM" id="SSF48498">
    <property type="entry name" value="Tetracyclin repressor-like, C-terminal domain"/>
    <property type="match status" value="1"/>
</dbReference>
<evidence type="ECO:0000256" key="3">
    <source>
        <dbReference type="ARBA" id="ARBA00023163"/>
    </source>
</evidence>
<dbReference type="Pfam" id="PF16925">
    <property type="entry name" value="TetR_C_13"/>
    <property type="match status" value="1"/>
</dbReference>
<evidence type="ECO:0000259" key="6">
    <source>
        <dbReference type="PROSITE" id="PS50977"/>
    </source>
</evidence>
<dbReference type="Pfam" id="PF00440">
    <property type="entry name" value="TetR_N"/>
    <property type="match status" value="1"/>
</dbReference>
<evidence type="ECO:0000256" key="1">
    <source>
        <dbReference type="ARBA" id="ARBA00023015"/>
    </source>
</evidence>
<evidence type="ECO:0000313" key="10">
    <source>
        <dbReference type="Proteomes" id="UP001189773"/>
    </source>
</evidence>
<dbReference type="InterPro" id="IPR011075">
    <property type="entry name" value="TetR_C"/>
</dbReference>
<evidence type="ECO:0000313" key="9">
    <source>
        <dbReference type="Proteomes" id="UP001189756"/>
    </source>
</evidence>
<dbReference type="GO" id="GO:0003677">
    <property type="term" value="F:DNA binding"/>
    <property type="evidence" value="ECO:0007669"/>
    <property type="project" value="UniProtKB-UniRule"/>
</dbReference>
<dbReference type="PRINTS" id="PR00455">
    <property type="entry name" value="HTHTETR"/>
</dbReference>
<dbReference type="InterPro" id="IPR009057">
    <property type="entry name" value="Homeodomain-like_sf"/>
</dbReference>
<dbReference type="InterPro" id="IPR001647">
    <property type="entry name" value="HTH_TetR"/>
</dbReference>
<proteinExistence type="predicted"/>
<dbReference type="PANTHER" id="PTHR47506:SF6">
    <property type="entry name" value="HTH-TYPE TRANSCRIPTIONAL REPRESSOR NEMR"/>
    <property type="match status" value="1"/>
</dbReference>
<evidence type="ECO:0000256" key="5">
    <source>
        <dbReference type="SAM" id="MobiDB-lite"/>
    </source>
</evidence>
<keyword evidence="3" id="KW-0804">Transcription</keyword>
<accession>A0AAD2BT97</accession>
<feature type="domain" description="HTH tetR-type" evidence="6">
    <location>
        <begin position="30"/>
        <end position="90"/>
    </location>
</feature>
<organism evidence="8 9">
    <name type="scientific">Ralstonia thomasii</name>
    <dbReference type="NCBI Taxonomy" id="3058596"/>
    <lineage>
        <taxon>Bacteria</taxon>
        <taxon>Pseudomonadati</taxon>
        <taxon>Pseudomonadota</taxon>
        <taxon>Betaproteobacteria</taxon>
        <taxon>Burkholderiales</taxon>
        <taxon>Burkholderiaceae</taxon>
        <taxon>Ralstonia</taxon>
    </lineage>
</organism>
<dbReference type="PROSITE" id="PS50977">
    <property type="entry name" value="HTH_TETR_2"/>
    <property type="match status" value="1"/>
</dbReference>
<keyword evidence="1" id="KW-0805">Transcription regulation</keyword>
<sequence>MQLDGRSTTMRSVMSKHPEPVTAEGAEARHDTRDRILDAGAELILGRGFSAVGLAEILGRAQVPKGSFYYYFGSKEEFGVAMLERYFQDYDAGVVSLFNDTRITARERLLRYFLAWIDLHERSACEVTCLAVKLSGEVSDLSEPMRKVLSTGMTRMVERIATAIEAGVADGSLAPVQDAHELAEGLYAMWMGGALLAKAHRTVDAFKSCVAQTEVLLAKPKH</sequence>
<dbReference type="Proteomes" id="UP001189756">
    <property type="component" value="Unassembled WGS sequence"/>
</dbReference>
<evidence type="ECO:0000313" key="8">
    <source>
        <dbReference type="EMBL" id="CAJ0805186.1"/>
    </source>
</evidence>
<dbReference type="PANTHER" id="PTHR47506">
    <property type="entry name" value="TRANSCRIPTIONAL REGULATORY PROTEIN"/>
    <property type="match status" value="1"/>
</dbReference>
<dbReference type="Proteomes" id="UP001189773">
    <property type="component" value="Unassembled WGS sequence"/>
</dbReference>